<sequence length="66" mass="7416">MYFLAVILPPVAVLLTGKPIQALLNFVLTLFFWIPGVIHAILVVKDKKDDKRMVKQAKIIANANKE</sequence>
<dbReference type="RefSeq" id="WP_381482304.1">
    <property type="nucleotide sequence ID" value="NZ_JBHTLT010000127.1"/>
</dbReference>
<evidence type="ECO:0000313" key="8">
    <source>
        <dbReference type="Proteomes" id="UP001597231"/>
    </source>
</evidence>
<accession>A0ABW3U0X1</accession>
<evidence type="ECO:0000256" key="2">
    <source>
        <dbReference type="ARBA" id="ARBA00009530"/>
    </source>
</evidence>
<evidence type="ECO:0000256" key="4">
    <source>
        <dbReference type="ARBA" id="ARBA00022989"/>
    </source>
</evidence>
<proteinExistence type="inferred from homology"/>
<evidence type="ECO:0000256" key="3">
    <source>
        <dbReference type="ARBA" id="ARBA00022692"/>
    </source>
</evidence>
<dbReference type="PROSITE" id="PS01309">
    <property type="entry name" value="UPF0057"/>
    <property type="match status" value="1"/>
</dbReference>
<organism evidence="7 8">
    <name type="scientific">Sporosarcina contaminans</name>
    <dbReference type="NCBI Taxonomy" id="633403"/>
    <lineage>
        <taxon>Bacteria</taxon>
        <taxon>Bacillati</taxon>
        <taxon>Bacillota</taxon>
        <taxon>Bacilli</taxon>
        <taxon>Bacillales</taxon>
        <taxon>Caryophanaceae</taxon>
        <taxon>Sporosarcina</taxon>
    </lineage>
</organism>
<name>A0ABW3U0X1_9BACL</name>
<evidence type="ECO:0000256" key="5">
    <source>
        <dbReference type="ARBA" id="ARBA00023136"/>
    </source>
</evidence>
<keyword evidence="4 6" id="KW-1133">Transmembrane helix</keyword>
<dbReference type="EMBL" id="JBHTLT010000127">
    <property type="protein sequence ID" value="MFD1206686.1"/>
    <property type="molecule type" value="Genomic_DNA"/>
</dbReference>
<comment type="caution">
    <text evidence="7">The sequence shown here is derived from an EMBL/GenBank/DDBJ whole genome shotgun (WGS) entry which is preliminary data.</text>
</comment>
<dbReference type="Proteomes" id="UP001597231">
    <property type="component" value="Unassembled WGS sequence"/>
</dbReference>
<keyword evidence="8" id="KW-1185">Reference proteome</keyword>
<dbReference type="InterPro" id="IPR000612">
    <property type="entry name" value="PMP3"/>
</dbReference>
<keyword evidence="5 6" id="KW-0472">Membrane</keyword>
<protein>
    <submittedName>
        <fullName evidence="7">YqaE/Pmp3 family membrane protein</fullName>
    </submittedName>
</protein>
<gene>
    <name evidence="7" type="ORF">ACFQ38_16435</name>
</gene>
<keyword evidence="3 6" id="KW-0812">Transmembrane</keyword>
<comment type="subcellular location">
    <subcellularLocation>
        <location evidence="1">Membrane</location>
    </subcellularLocation>
</comment>
<dbReference type="Pfam" id="PF01679">
    <property type="entry name" value="Pmp3"/>
    <property type="match status" value="1"/>
</dbReference>
<evidence type="ECO:0000256" key="1">
    <source>
        <dbReference type="ARBA" id="ARBA00004370"/>
    </source>
</evidence>
<reference evidence="8" key="1">
    <citation type="journal article" date="2019" name="Int. J. Syst. Evol. Microbiol.">
        <title>The Global Catalogue of Microorganisms (GCM) 10K type strain sequencing project: providing services to taxonomists for standard genome sequencing and annotation.</title>
        <authorList>
            <consortium name="The Broad Institute Genomics Platform"/>
            <consortium name="The Broad Institute Genome Sequencing Center for Infectious Disease"/>
            <person name="Wu L."/>
            <person name="Ma J."/>
        </authorList>
    </citation>
    <scope>NUCLEOTIDE SEQUENCE [LARGE SCALE GENOMIC DNA]</scope>
    <source>
        <strain evidence="8">CCUG 53915</strain>
    </source>
</reference>
<evidence type="ECO:0000313" key="7">
    <source>
        <dbReference type="EMBL" id="MFD1206686.1"/>
    </source>
</evidence>
<evidence type="ECO:0000256" key="6">
    <source>
        <dbReference type="SAM" id="Phobius"/>
    </source>
</evidence>
<feature type="transmembrane region" description="Helical" evidence="6">
    <location>
        <begin position="20"/>
        <end position="44"/>
    </location>
</feature>
<comment type="similarity">
    <text evidence="2">Belongs to the UPF0057 (PMP3) family.</text>
</comment>